<dbReference type="InterPro" id="IPR004090">
    <property type="entry name" value="Chemotax_Me-accpt_rcpt"/>
</dbReference>
<feature type="transmembrane region" description="Helical" evidence="8">
    <location>
        <begin position="196"/>
        <end position="218"/>
    </location>
</feature>
<dbReference type="InterPro" id="IPR012827">
    <property type="entry name" value="Hemerythrin_metal-bd"/>
</dbReference>
<keyword evidence="8" id="KW-0472">Membrane</keyword>
<evidence type="ECO:0008006" key="13">
    <source>
        <dbReference type="Google" id="ProtNLM"/>
    </source>
</evidence>
<comment type="similarity">
    <text evidence="1">Belongs to the hemerythrin family.</text>
</comment>
<dbReference type="InterPro" id="IPR051310">
    <property type="entry name" value="MCP_chemotaxis"/>
</dbReference>
<dbReference type="SUPFAM" id="SSF47188">
    <property type="entry name" value="Hemerythrin-like"/>
    <property type="match status" value="1"/>
</dbReference>
<keyword evidence="8" id="KW-1133">Transmembrane helix</keyword>
<feature type="region of interest" description="Disordered" evidence="7">
    <location>
        <begin position="575"/>
        <end position="596"/>
    </location>
</feature>
<feature type="region of interest" description="Disordered" evidence="7">
    <location>
        <begin position="356"/>
        <end position="385"/>
    </location>
</feature>
<dbReference type="RefSeq" id="WP_221249906.1">
    <property type="nucleotide sequence ID" value="NZ_AP024355.1"/>
</dbReference>
<dbReference type="PROSITE" id="PS50111">
    <property type="entry name" value="CHEMOTAXIS_TRANSDUC_2"/>
    <property type="match status" value="1"/>
</dbReference>
<dbReference type="Gene3D" id="1.20.120.50">
    <property type="entry name" value="Hemerythrin-like"/>
    <property type="match status" value="1"/>
</dbReference>
<dbReference type="NCBIfam" id="NF002007">
    <property type="entry name" value="PRK00808.1"/>
    <property type="match status" value="1"/>
</dbReference>
<reference evidence="11 12" key="1">
    <citation type="journal article" date="2016" name="C (Basel)">
        <title>Selective Growth of and Electricity Production by Marine Exoelectrogenic Bacteria in Self-Aggregated Hydrogel of Microbially Reduced Graphene Oxide.</title>
        <authorList>
            <person name="Yoshida N."/>
            <person name="Goto Y."/>
            <person name="Miyata Y."/>
        </authorList>
    </citation>
    <scope>NUCLEOTIDE SEQUENCE [LARGE SCALE GENOMIC DNA]</scope>
    <source>
        <strain evidence="11 12">NIT-T3</strain>
    </source>
</reference>
<dbReference type="CDD" id="cd06225">
    <property type="entry name" value="HAMP"/>
    <property type="match status" value="1"/>
</dbReference>
<dbReference type="Pfam" id="PF00015">
    <property type="entry name" value="MCPsignal"/>
    <property type="match status" value="1"/>
</dbReference>
<keyword evidence="3" id="KW-0479">Metal-binding</keyword>
<dbReference type="PANTHER" id="PTHR43531">
    <property type="entry name" value="PROTEIN ICFG"/>
    <property type="match status" value="1"/>
</dbReference>
<dbReference type="Gene3D" id="1.10.287.950">
    <property type="entry name" value="Methyl-accepting chemotaxis protein"/>
    <property type="match status" value="1"/>
</dbReference>
<dbReference type="Gene3D" id="3.30.450.290">
    <property type="match status" value="1"/>
</dbReference>
<reference evidence="11 12" key="2">
    <citation type="journal article" date="2021" name="Int. J. Syst. Evol. Microbiol.">
        <title>Isolation and Polyphasic Characterization of Desulfuromonas versatilis sp. Nov., an Electrogenic Bacteria Capable of Versatile Metabolism Isolated from a Graphene Oxide-Reducing Enrichment Culture.</title>
        <authorList>
            <person name="Xie L."/>
            <person name="Yoshida N."/>
            <person name="Ishii S."/>
            <person name="Meng L."/>
        </authorList>
    </citation>
    <scope>NUCLEOTIDE SEQUENCE [LARGE SCALE GENOMIC DNA]</scope>
    <source>
        <strain evidence="11 12">NIT-T3</strain>
    </source>
</reference>
<dbReference type="Pfam" id="PF00672">
    <property type="entry name" value="HAMP"/>
    <property type="match status" value="1"/>
</dbReference>
<dbReference type="NCBIfam" id="NF033749">
    <property type="entry name" value="bact_hemeryth"/>
    <property type="match status" value="1"/>
</dbReference>
<dbReference type="InterPro" id="IPR004089">
    <property type="entry name" value="MCPsignal_dom"/>
</dbReference>
<evidence type="ECO:0000313" key="11">
    <source>
        <dbReference type="EMBL" id="BCR06530.1"/>
    </source>
</evidence>
<evidence type="ECO:0000259" key="10">
    <source>
        <dbReference type="PROSITE" id="PS50885"/>
    </source>
</evidence>
<sequence>MRFGLQAKVSGALFVVLALAFGVSVCISTWQTLARLGDSGERALAALEKAGEERARNVFLSLETAAGGSVERGEMEIFEEMLGELGNIPGVMEVGLTNPTGQIVFSSQKGMLKQPLAPEVFNGSQSAGSEAYQSGDLEAVTLARAHRLDQACLDCHDSAQVGDLAGVLYVRYSMKDLAVARESLSGEMAAAEASSIWTGVLTGLGGLFGAILAVYLLLGRAVRRPLEKVGLMVEEMASGHQVPPLGLTQRDEIGQMAKSLDDFAESLQTEVVSSLQRLAEGDLTFSVSPRSDRDVVRGALQSLGIDLDGTLQQIRSACEQIASGAVQVSDTSQYLSQGATEQASSLQQISASMNQMNAQTQSNAESAAQANQLSSQARASAEQGNVQMQQMVTAMTEINESSHDISRIIKTIDEIAFQTNLLALNAAVEAARAGQHGKGFAVVAEEVRNLAARSARAAKETAELIEGSVKKVEDGARIANASSEALSGIVTQITQVSELVAAIATASNEQAAGITQVNQGLLEIDQVTQRNTANAEQSAAAAQEFASQAEQLRQLVGKFQLRGTSSASHVYAPAAPAAKPRPRKAQASLPPAWPASGSEEVIRWDPSLSVNIGLIDRQHRKLVDMVNELYSALRQGKGNEVMRSVLDKLVDYTQMHFAEEERMMQAHEYPDYEEHKASHERLVARVGEFQAKVKSGAAVVSSDLFNFLKSWLLHHIKEEDQAYSGYFNERGVR</sequence>
<accession>A0ABM8I0W2</accession>
<dbReference type="Pfam" id="PF01814">
    <property type="entry name" value="Hemerythrin"/>
    <property type="match status" value="1"/>
</dbReference>
<dbReference type="SMART" id="SM00304">
    <property type="entry name" value="HAMP"/>
    <property type="match status" value="1"/>
</dbReference>
<dbReference type="PROSITE" id="PS00550">
    <property type="entry name" value="HEMERYTHRINS"/>
    <property type="match status" value="1"/>
</dbReference>
<dbReference type="InterPro" id="IPR016131">
    <property type="entry name" value="Haemerythrin_Fe_BS"/>
</dbReference>
<feature type="domain" description="HAMP" evidence="10">
    <location>
        <begin position="220"/>
        <end position="272"/>
    </location>
</feature>
<gene>
    <name evidence="11" type="ORF">DESUT3_35990</name>
</gene>
<evidence type="ECO:0000313" key="12">
    <source>
        <dbReference type="Proteomes" id="UP001319827"/>
    </source>
</evidence>
<dbReference type="InterPro" id="IPR003660">
    <property type="entry name" value="HAMP_dom"/>
</dbReference>
<keyword evidence="12" id="KW-1185">Reference proteome</keyword>
<evidence type="ECO:0000256" key="8">
    <source>
        <dbReference type="SAM" id="Phobius"/>
    </source>
</evidence>
<dbReference type="NCBIfam" id="TIGR02481">
    <property type="entry name" value="hemeryth_dom"/>
    <property type="match status" value="1"/>
</dbReference>
<feature type="domain" description="Methyl-accepting transducer" evidence="9">
    <location>
        <begin position="317"/>
        <end position="546"/>
    </location>
</feature>
<evidence type="ECO:0000256" key="5">
    <source>
        <dbReference type="ARBA" id="ARBA00029447"/>
    </source>
</evidence>
<dbReference type="CDD" id="cd11386">
    <property type="entry name" value="MCP_signal"/>
    <property type="match status" value="1"/>
</dbReference>
<proteinExistence type="inferred from homology"/>
<dbReference type="Proteomes" id="UP001319827">
    <property type="component" value="Chromosome"/>
</dbReference>
<dbReference type="InterPro" id="IPR035938">
    <property type="entry name" value="Hemerythrin-like_sf"/>
</dbReference>
<dbReference type="PRINTS" id="PR00260">
    <property type="entry name" value="CHEMTRNSDUCR"/>
</dbReference>
<dbReference type="PROSITE" id="PS50885">
    <property type="entry name" value="HAMP"/>
    <property type="match status" value="1"/>
</dbReference>
<evidence type="ECO:0000256" key="1">
    <source>
        <dbReference type="ARBA" id="ARBA00010587"/>
    </source>
</evidence>
<dbReference type="CDD" id="cd12107">
    <property type="entry name" value="Hemerythrin"/>
    <property type="match status" value="1"/>
</dbReference>
<keyword evidence="2" id="KW-0145">Chemotaxis</keyword>
<evidence type="ECO:0000256" key="2">
    <source>
        <dbReference type="ARBA" id="ARBA00022500"/>
    </source>
</evidence>
<dbReference type="SUPFAM" id="SSF58104">
    <property type="entry name" value="Methyl-accepting chemotaxis protein (MCP) signaling domain"/>
    <property type="match status" value="1"/>
</dbReference>
<dbReference type="Gene3D" id="6.10.340.10">
    <property type="match status" value="1"/>
</dbReference>
<evidence type="ECO:0000256" key="4">
    <source>
        <dbReference type="ARBA" id="ARBA00023004"/>
    </source>
</evidence>
<dbReference type="InterPro" id="IPR012312">
    <property type="entry name" value="Hemerythrin-like"/>
</dbReference>
<keyword evidence="8" id="KW-0812">Transmembrane</keyword>
<dbReference type="PANTHER" id="PTHR43531:SF11">
    <property type="entry name" value="METHYL-ACCEPTING CHEMOTAXIS PROTEIN 3"/>
    <property type="match status" value="1"/>
</dbReference>
<keyword evidence="6" id="KW-0807">Transducer</keyword>
<evidence type="ECO:0000256" key="3">
    <source>
        <dbReference type="ARBA" id="ARBA00022723"/>
    </source>
</evidence>
<keyword evidence="4" id="KW-0408">Iron</keyword>
<organism evidence="11 12">
    <name type="scientific">Desulfuromonas versatilis</name>
    <dbReference type="NCBI Taxonomy" id="2802975"/>
    <lineage>
        <taxon>Bacteria</taxon>
        <taxon>Pseudomonadati</taxon>
        <taxon>Thermodesulfobacteriota</taxon>
        <taxon>Desulfuromonadia</taxon>
        <taxon>Desulfuromonadales</taxon>
        <taxon>Desulfuromonadaceae</taxon>
        <taxon>Desulfuromonas</taxon>
    </lineage>
</organism>
<dbReference type="SMART" id="SM00283">
    <property type="entry name" value="MA"/>
    <property type="match status" value="1"/>
</dbReference>
<dbReference type="EMBL" id="AP024355">
    <property type="protein sequence ID" value="BCR06530.1"/>
    <property type="molecule type" value="Genomic_DNA"/>
</dbReference>
<evidence type="ECO:0000259" key="9">
    <source>
        <dbReference type="PROSITE" id="PS50111"/>
    </source>
</evidence>
<protein>
    <recommendedName>
        <fullName evidence="13">Methyl-accepting chemotaxis sensory transducer</fullName>
    </recommendedName>
</protein>
<feature type="compositionally biased region" description="Low complexity" evidence="7">
    <location>
        <begin position="357"/>
        <end position="381"/>
    </location>
</feature>
<comment type="similarity">
    <text evidence="5">Belongs to the methyl-accepting chemotaxis (MCP) protein family.</text>
</comment>
<name>A0ABM8I0W2_9BACT</name>
<evidence type="ECO:0000256" key="7">
    <source>
        <dbReference type="SAM" id="MobiDB-lite"/>
    </source>
</evidence>
<evidence type="ECO:0000256" key="6">
    <source>
        <dbReference type="PROSITE-ProRule" id="PRU00284"/>
    </source>
</evidence>